<evidence type="ECO:0000313" key="4">
    <source>
        <dbReference type="Proteomes" id="UP000552097"/>
    </source>
</evidence>
<feature type="chain" id="PRO_5031010243" description="Secreted protein" evidence="2">
    <location>
        <begin position="30"/>
        <end position="108"/>
    </location>
</feature>
<keyword evidence="4" id="KW-1185">Reference proteome</keyword>
<dbReference type="RefSeq" id="WP_184926721.1">
    <property type="nucleotide sequence ID" value="NZ_JACHMO010000001.1"/>
</dbReference>
<feature type="region of interest" description="Disordered" evidence="1">
    <location>
        <begin position="79"/>
        <end position="108"/>
    </location>
</feature>
<protein>
    <recommendedName>
        <fullName evidence="5">Secreted protein</fullName>
    </recommendedName>
</protein>
<evidence type="ECO:0000256" key="2">
    <source>
        <dbReference type="SAM" id="SignalP"/>
    </source>
</evidence>
<dbReference type="Proteomes" id="UP000552097">
    <property type="component" value="Unassembled WGS sequence"/>
</dbReference>
<organism evidence="3 4">
    <name type="scientific">Saccharothrix ecbatanensis</name>
    <dbReference type="NCBI Taxonomy" id="1105145"/>
    <lineage>
        <taxon>Bacteria</taxon>
        <taxon>Bacillati</taxon>
        <taxon>Actinomycetota</taxon>
        <taxon>Actinomycetes</taxon>
        <taxon>Pseudonocardiales</taxon>
        <taxon>Pseudonocardiaceae</taxon>
        <taxon>Saccharothrix</taxon>
    </lineage>
</organism>
<comment type="caution">
    <text evidence="3">The sequence shown here is derived from an EMBL/GenBank/DDBJ whole genome shotgun (WGS) entry which is preliminary data.</text>
</comment>
<keyword evidence="2" id="KW-0732">Signal</keyword>
<proteinExistence type="predicted"/>
<evidence type="ECO:0008006" key="5">
    <source>
        <dbReference type="Google" id="ProtNLM"/>
    </source>
</evidence>
<reference evidence="3 4" key="1">
    <citation type="submission" date="2020-08" db="EMBL/GenBank/DDBJ databases">
        <title>Sequencing the genomes of 1000 actinobacteria strains.</title>
        <authorList>
            <person name="Klenk H.-P."/>
        </authorList>
    </citation>
    <scope>NUCLEOTIDE SEQUENCE [LARGE SCALE GENOMIC DNA]</scope>
    <source>
        <strain evidence="3 4">DSM 45486</strain>
    </source>
</reference>
<sequence length="108" mass="10847">MNLRKTITGAAVALGGAAVMLGLGGTAQAAEIGAEARPQLDTEPGKIATIGDITRIDTENLADGIRTVDLDVTDPESAVESLAGSARDTLQDKSGELPTVETGVSLGS</sequence>
<dbReference type="AlphaFoldDB" id="A0A7W9HRB4"/>
<evidence type="ECO:0000313" key="3">
    <source>
        <dbReference type="EMBL" id="MBB5806855.1"/>
    </source>
</evidence>
<feature type="signal peptide" evidence="2">
    <location>
        <begin position="1"/>
        <end position="29"/>
    </location>
</feature>
<name>A0A7W9HRB4_9PSEU</name>
<gene>
    <name evidence="3" type="ORF">F4560_006623</name>
</gene>
<dbReference type="EMBL" id="JACHMO010000001">
    <property type="protein sequence ID" value="MBB5806855.1"/>
    <property type="molecule type" value="Genomic_DNA"/>
</dbReference>
<evidence type="ECO:0000256" key="1">
    <source>
        <dbReference type="SAM" id="MobiDB-lite"/>
    </source>
</evidence>
<accession>A0A7W9HRB4</accession>